<dbReference type="Gene3D" id="2.20.28.40">
    <property type="entry name" value="H/ACA ribonucleoprotein complex, subunit Nop10"/>
    <property type="match status" value="1"/>
</dbReference>
<evidence type="ECO:0000256" key="3">
    <source>
        <dbReference type="ARBA" id="ARBA00018821"/>
    </source>
</evidence>
<evidence type="ECO:0000256" key="1">
    <source>
        <dbReference type="ARBA" id="ARBA00002325"/>
    </source>
</evidence>
<dbReference type="AlphaFoldDB" id="A8M8W7"/>
<dbReference type="GO" id="GO:0006364">
    <property type="term" value="P:rRNA processing"/>
    <property type="evidence" value="ECO:0007669"/>
    <property type="project" value="UniProtKB-UniRule"/>
</dbReference>
<keyword evidence="9" id="KW-1185">Reference proteome</keyword>
<dbReference type="EMBL" id="CP000852">
    <property type="protein sequence ID" value="ABW02186.1"/>
    <property type="molecule type" value="Genomic_DNA"/>
</dbReference>
<comment type="function">
    <text evidence="1 7">Involved in ribosome biogenesis; more specifically in 18S rRNA pseudouridylation and in cleavage of pre-rRNA.</text>
</comment>
<name>A8M8W7_CALMQ</name>
<dbReference type="GO" id="GO:0001522">
    <property type="term" value="P:pseudouridine synthesis"/>
    <property type="evidence" value="ECO:0007669"/>
    <property type="project" value="InterPro"/>
</dbReference>
<dbReference type="GO" id="GO:1990904">
    <property type="term" value="C:ribonucleoprotein complex"/>
    <property type="evidence" value="ECO:0007669"/>
    <property type="project" value="UniProtKB-KW"/>
</dbReference>
<organism evidence="8 9">
    <name type="scientific">Caldivirga maquilingensis (strain ATCC 700844 / DSM 13496 / JCM 10307 / IC-167)</name>
    <dbReference type="NCBI Taxonomy" id="397948"/>
    <lineage>
        <taxon>Archaea</taxon>
        <taxon>Thermoproteota</taxon>
        <taxon>Thermoprotei</taxon>
        <taxon>Thermoproteales</taxon>
        <taxon>Thermoproteaceae</taxon>
        <taxon>Caldivirga</taxon>
    </lineage>
</organism>
<accession>A8M8W7</accession>
<dbReference type="STRING" id="397948.Cmaq_1360"/>
<evidence type="ECO:0000256" key="6">
    <source>
        <dbReference type="ARBA" id="ARBA00023274"/>
    </source>
</evidence>
<evidence type="ECO:0000256" key="2">
    <source>
        <dbReference type="ARBA" id="ARBA00009462"/>
    </source>
</evidence>
<keyword evidence="4 7" id="KW-0690">Ribosome biogenesis</keyword>
<gene>
    <name evidence="7" type="primary">nop10</name>
    <name evidence="8" type="ordered locus">Cmaq_1360</name>
</gene>
<dbReference type="HOGENOM" id="CLU_196480_0_0_2"/>
<dbReference type="InterPro" id="IPR023532">
    <property type="entry name" value="Nop10_arc-typ"/>
</dbReference>
<dbReference type="eggNOG" id="arCOG00906">
    <property type="taxonomic scope" value="Archaea"/>
</dbReference>
<keyword evidence="6 7" id="KW-0687">Ribonucleoprotein</keyword>
<evidence type="ECO:0000256" key="5">
    <source>
        <dbReference type="ARBA" id="ARBA00022552"/>
    </source>
</evidence>
<protein>
    <recommendedName>
        <fullName evidence="3 7">Ribosome biogenesis protein Nop10</fullName>
    </recommendedName>
</protein>
<evidence type="ECO:0000256" key="7">
    <source>
        <dbReference type="HAMAP-Rule" id="MF_00803"/>
    </source>
</evidence>
<comment type="similarity">
    <text evidence="2 7">Belongs to the NOP10 family.</text>
</comment>
<dbReference type="PANTHER" id="PTHR13305">
    <property type="entry name" value="RIBOSOME BIOGENESIS PROTEIN NOP10"/>
    <property type="match status" value="1"/>
</dbReference>
<dbReference type="PANTHER" id="PTHR13305:SF0">
    <property type="entry name" value="H_ACA RIBONUCLEOPROTEIN COMPLEX SUBUNIT 3"/>
    <property type="match status" value="1"/>
</dbReference>
<dbReference type="NCBIfam" id="NF009623">
    <property type="entry name" value="PRK13130.1"/>
    <property type="match status" value="1"/>
</dbReference>
<dbReference type="Pfam" id="PF04135">
    <property type="entry name" value="Nop10p"/>
    <property type="match status" value="1"/>
</dbReference>
<evidence type="ECO:0000313" key="8">
    <source>
        <dbReference type="EMBL" id="ABW02186.1"/>
    </source>
</evidence>
<evidence type="ECO:0000313" key="9">
    <source>
        <dbReference type="Proteomes" id="UP000001137"/>
    </source>
</evidence>
<dbReference type="InterPro" id="IPR036756">
    <property type="entry name" value="H/ACA_rnp_Nop10_sf"/>
</dbReference>
<dbReference type="Proteomes" id="UP000001137">
    <property type="component" value="Chromosome"/>
</dbReference>
<dbReference type="GO" id="GO:0030515">
    <property type="term" value="F:snoRNA binding"/>
    <property type="evidence" value="ECO:0007669"/>
    <property type="project" value="InterPro"/>
</dbReference>
<dbReference type="OrthoDB" id="7259at2157"/>
<proteinExistence type="inferred from homology"/>
<dbReference type="SUPFAM" id="SSF144210">
    <property type="entry name" value="Nop10-like SnoRNP"/>
    <property type="match status" value="1"/>
</dbReference>
<keyword evidence="5 7" id="KW-0698">rRNA processing</keyword>
<sequence length="76" mass="8846">MVKSVMMKCTRCGKYTLRKDKCPYCGGQLTNPHPPRYSPDDRMWRYRLMLKVALGQLNVSEETRRRILESLGPGKV</sequence>
<dbReference type="HAMAP" id="MF_00803">
    <property type="entry name" value="Nop10"/>
    <property type="match status" value="1"/>
</dbReference>
<dbReference type="InterPro" id="IPR007264">
    <property type="entry name" value="H/ACA_rnp_Nop10"/>
</dbReference>
<dbReference type="KEGG" id="cma:Cmaq_1360"/>
<reference evidence="8 9" key="1">
    <citation type="submission" date="2007-10" db="EMBL/GenBank/DDBJ databases">
        <title>Complete sequence of Caldivirga maquilingensis IC-167.</title>
        <authorList>
            <consortium name="US DOE Joint Genome Institute"/>
            <person name="Copeland A."/>
            <person name="Lucas S."/>
            <person name="Lapidus A."/>
            <person name="Barry K."/>
            <person name="Glavina del Rio T."/>
            <person name="Dalin E."/>
            <person name="Tice H."/>
            <person name="Pitluck S."/>
            <person name="Saunders E."/>
            <person name="Brettin T."/>
            <person name="Bruce D."/>
            <person name="Detter J.C."/>
            <person name="Han C."/>
            <person name="Schmutz J."/>
            <person name="Larimer F."/>
            <person name="Land M."/>
            <person name="Hauser L."/>
            <person name="Kyrpides N."/>
            <person name="Ivanova N."/>
            <person name="Biddle J.F."/>
            <person name="Zhang Z."/>
            <person name="Fitz-Gibbon S.T."/>
            <person name="Lowe T.M."/>
            <person name="Saltikov C."/>
            <person name="House C.H."/>
            <person name="Richardson P."/>
        </authorList>
    </citation>
    <scope>NUCLEOTIDE SEQUENCE [LARGE SCALE GENOMIC DNA]</scope>
    <source>
        <strain evidence="9">ATCC 700844 / DSM 13496 / JCM 10307 / IC-167</strain>
    </source>
</reference>
<evidence type="ECO:0000256" key="4">
    <source>
        <dbReference type="ARBA" id="ARBA00022517"/>
    </source>
</evidence>